<keyword evidence="4" id="KW-0282">Flagellum</keyword>
<proteinExistence type="predicted"/>
<keyword evidence="4" id="KW-0966">Cell projection</keyword>
<dbReference type="InterPro" id="IPR032370">
    <property type="entry name" value="FlgT_N"/>
</dbReference>
<evidence type="ECO:0000259" key="1">
    <source>
        <dbReference type="Pfam" id="PF16538"/>
    </source>
</evidence>
<evidence type="ECO:0000313" key="5">
    <source>
        <dbReference type="Proteomes" id="UP000538931"/>
    </source>
</evidence>
<organism evidence="4 5">
    <name type="scientific">Marinobacterium marinum</name>
    <dbReference type="NCBI Taxonomy" id="2756129"/>
    <lineage>
        <taxon>Bacteria</taxon>
        <taxon>Pseudomonadati</taxon>
        <taxon>Pseudomonadota</taxon>
        <taxon>Gammaproteobacteria</taxon>
        <taxon>Oceanospirillales</taxon>
        <taxon>Oceanospirillaceae</taxon>
        <taxon>Marinobacterium</taxon>
    </lineage>
</organism>
<comment type="caution">
    <text evidence="4">The sequence shown here is derived from an EMBL/GenBank/DDBJ whole genome shotgun (WGS) entry which is preliminary data.</text>
</comment>
<dbReference type="Gene3D" id="3.30.1660.40">
    <property type="entry name" value="FlgT, N-terminal domain"/>
    <property type="match status" value="1"/>
</dbReference>
<evidence type="ECO:0000259" key="3">
    <source>
        <dbReference type="Pfam" id="PF16548"/>
    </source>
</evidence>
<gene>
    <name evidence="4" type="ORF">H1S06_10640</name>
</gene>
<reference evidence="4 5" key="1">
    <citation type="submission" date="2020-07" db="EMBL/GenBank/DDBJ databases">
        <title>Bacterium isolated from marien macroalgae.</title>
        <authorList>
            <person name="Zhu K."/>
            <person name="Lu D."/>
            <person name="Du Z."/>
        </authorList>
    </citation>
    <scope>NUCLEOTIDE SEQUENCE [LARGE SCALE GENOMIC DNA]</scope>
    <source>
        <strain evidence="4 5">3-1745</strain>
    </source>
</reference>
<evidence type="ECO:0000313" key="4">
    <source>
        <dbReference type="EMBL" id="MBA4502818.1"/>
    </source>
</evidence>
<dbReference type="AlphaFoldDB" id="A0A7W1WYY9"/>
<dbReference type="RefSeq" id="WP_181739969.1">
    <property type="nucleotide sequence ID" value="NZ_JACEMT010000050.1"/>
</dbReference>
<sequence length="407" mass="45566">MKQSAFALLHYMLLILLLLPGRVSALAVEATGQAPYNVEDPGLSRQQALQRAMEQASIQASVWLSGTRQAHNGALEIDTLRLNTLGRVSNVRVINEQVRDGQLQVSIIADVDIAQGCKDSRPEIAYRKSLALTQFPLENPADANNGYLHDIQQGLATLLAYELRQSSTFSALDAGSLNIIGDPTQAPVRLLPEGSLTSLMHNSEQHQVQYLVSGVIRSLMPHYPTQPREPNVLVDLYRKMDSTTGYRQRDFVLDLFIHDAFTGALKHQQRYHMSADWDADSHAKVGFGTPEFWRQPFGQQLRAVIRAISNDIQLQLTCEPFTARITRTQNRDVWISAGSLDGLKAGDRLSVYRRLTHYDSQMRPVHELINTEQSLTITHTQPVFSRGRLAVDSETLNIQQDDIVIAH</sequence>
<feature type="domain" description="Flagellar assembly protein T middle" evidence="2">
    <location>
        <begin position="125"/>
        <end position="286"/>
    </location>
</feature>
<dbReference type="Pfam" id="PF16538">
    <property type="entry name" value="FlgT_C"/>
    <property type="match status" value="1"/>
</dbReference>
<evidence type="ECO:0000259" key="2">
    <source>
        <dbReference type="Pfam" id="PF16539"/>
    </source>
</evidence>
<protein>
    <submittedName>
        <fullName evidence="4">Flagellar assembly protein T N-terminal domain-containing protein</fullName>
    </submittedName>
</protein>
<accession>A0A7W1WYY9</accession>
<feature type="domain" description="Flagellar assembly protein T C-terminal" evidence="1">
    <location>
        <begin position="331"/>
        <end position="405"/>
    </location>
</feature>
<dbReference type="Gene3D" id="3.40.50.10610">
    <property type="entry name" value="ABC-type transport auxiliary lipoprotein component"/>
    <property type="match status" value="1"/>
</dbReference>
<dbReference type="InterPro" id="IPR038180">
    <property type="entry name" value="FlgT_N_sf"/>
</dbReference>
<keyword evidence="5" id="KW-1185">Reference proteome</keyword>
<feature type="domain" description="Flagellar assembly protein T N-terminal" evidence="3">
    <location>
        <begin position="28"/>
        <end position="111"/>
    </location>
</feature>
<dbReference type="Pfam" id="PF16539">
    <property type="entry name" value="FlgT_M"/>
    <property type="match status" value="1"/>
</dbReference>
<name>A0A7W1WYY9_9GAMM</name>
<dbReference type="Gene3D" id="2.40.10.410">
    <property type="entry name" value="FlgT, C-terminal domain"/>
    <property type="match status" value="1"/>
</dbReference>
<dbReference type="InterPro" id="IPR032386">
    <property type="entry name" value="FlgT_M"/>
</dbReference>
<dbReference type="Pfam" id="PF16548">
    <property type="entry name" value="FlgT_N"/>
    <property type="match status" value="1"/>
</dbReference>
<dbReference type="EMBL" id="JACEMT010000050">
    <property type="protein sequence ID" value="MBA4502818.1"/>
    <property type="molecule type" value="Genomic_DNA"/>
</dbReference>
<keyword evidence="4" id="KW-0969">Cilium</keyword>
<dbReference type="InterPro" id="IPR038165">
    <property type="entry name" value="FlgT_C_sf"/>
</dbReference>
<dbReference type="Proteomes" id="UP000538931">
    <property type="component" value="Unassembled WGS sequence"/>
</dbReference>
<dbReference type="InterPro" id="IPR032388">
    <property type="entry name" value="FlgT_C"/>
</dbReference>